<dbReference type="Proteomes" id="UP000324222">
    <property type="component" value="Unassembled WGS sequence"/>
</dbReference>
<name>A0A5B7G194_PORTR</name>
<reference evidence="2 3" key="1">
    <citation type="submission" date="2019-05" db="EMBL/GenBank/DDBJ databases">
        <title>Another draft genome of Portunus trituberculatus and its Hox gene families provides insights of decapod evolution.</title>
        <authorList>
            <person name="Jeong J.-H."/>
            <person name="Song I."/>
            <person name="Kim S."/>
            <person name="Choi T."/>
            <person name="Kim D."/>
            <person name="Ryu S."/>
            <person name="Kim W."/>
        </authorList>
    </citation>
    <scope>NUCLEOTIDE SEQUENCE [LARGE SCALE GENOMIC DNA]</scope>
    <source>
        <tissue evidence="2">Muscle</tissue>
    </source>
</reference>
<proteinExistence type="predicted"/>
<gene>
    <name evidence="2" type="ORF">E2C01_047700</name>
</gene>
<accession>A0A5B7G194</accession>
<feature type="region of interest" description="Disordered" evidence="1">
    <location>
        <begin position="1"/>
        <end position="26"/>
    </location>
</feature>
<sequence>MHAALGPAPPRALIGSAPPRPANQRPPFHRTLINLAGFCRHLIFTFGLTAGCTQAAMPIEMLPIKPVGRVHSPMCVTYKGAAAAQPFEVIVG</sequence>
<keyword evidence="3" id="KW-1185">Reference proteome</keyword>
<evidence type="ECO:0000256" key="1">
    <source>
        <dbReference type="SAM" id="MobiDB-lite"/>
    </source>
</evidence>
<organism evidence="2 3">
    <name type="scientific">Portunus trituberculatus</name>
    <name type="common">Swimming crab</name>
    <name type="synonym">Neptunus trituberculatus</name>
    <dbReference type="NCBI Taxonomy" id="210409"/>
    <lineage>
        <taxon>Eukaryota</taxon>
        <taxon>Metazoa</taxon>
        <taxon>Ecdysozoa</taxon>
        <taxon>Arthropoda</taxon>
        <taxon>Crustacea</taxon>
        <taxon>Multicrustacea</taxon>
        <taxon>Malacostraca</taxon>
        <taxon>Eumalacostraca</taxon>
        <taxon>Eucarida</taxon>
        <taxon>Decapoda</taxon>
        <taxon>Pleocyemata</taxon>
        <taxon>Brachyura</taxon>
        <taxon>Eubrachyura</taxon>
        <taxon>Portunoidea</taxon>
        <taxon>Portunidae</taxon>
        <taxon>Portuninae</taxon>
        <taxon>Portunus</taxon>
    </lineage>
</organism>
<dbReference type="EMBL" id="VSRR010011887">
    <property type="protein sequence ID" value="MPC53800.1"/>
    <property type="molecule type" value="Genomic_DNA"/>
</dbReference>
<evidence type="ECO:0000313" key="3">
    <source>
        <dbReference type="Proteomes" id="UP000324222"/>
    </source>
</evidence>
<dbReference type="AlphaFoldDB" id="A0A5B7G194"/>
<comment type="caution">
    <text evidence="2">The sequence shown here is derived from an EMBL/GenBank/DDBJ whole genome shotgun (WGS) entry which is preliminary data.</text>
</comment>
<evidence type="ECO:0000313" key="2">
    <source>
        <dbReference type="EMBL" id="MPC53800.1"/>
    </source>
</evidence>
<protein>
    <submittedName>
        <fullName evidence="2">Uncharacterized protein</fullName>
    </submittedName>
</protein>